<evidence type="ECO:0000313" key="2">
    <source>
        <dbReference type="EMBL" id="VXD13447.1"/>
    </source>
</evidence>
<evidence type="ECO:0000313" key="3">
    <source>
        <dbReference type="Proteomes" id="UP000184550"/>
    </source>
</evidence>
<gene>
    <name evidence="2" type="ORF">PL8927_260017</name>
</gene>
<reference evidence="2" key="1">
    <citation type="submission" date="2019-10" db="EMBL/GenBank/DDBJ databases">
        <authorList>
            <consortium name="Genoscope - CEA"/>
            <person name="William W."/>
        </authorList>
    </citation>
    <scope>NUCLEOTIDE SEQUENCE [LARGE SCALE GENOMIC DNA]</scope>
    <source>
        <strain evidence="2">BBR_PRJEB10992</strain>
    </source>
</reference>
<dbReference type="EMBL" id="CZCU02000098">
    <property type="protein sequence ID" value="VXD13447.1"/>
    <property type="molecule type" value="Genomic_DNA"/>
</dbReference>
<organism evidence="2 3">
    <name type="scientific">Planktothrix serta PCC 8927</name>
    <dbReference type="NCBI Taxonomy" id="671068"/>
    <lineage>
        <taxon>Bacteria</taxon>
        <taxon>Bacillati</taxon>
        <taxon>Cyanobacteriota</taxon>
        <taxon>Cyanophyceae</taxon>
        <taxon>Oscillatoriophycideae</taxon>
        <taxon>Oscillatoriales</taxon>
        <taxon>Microcoleaceae</taxon>
        <taxon>Planktothrix</taxon>
    </lineage>
</organism>
<evidence type="ECO:0000256" key="1">
    <source>
        <dbReference type="SAM" id="Coils"/>
    </source>
</evidence>
<feature type="coiled-coil region" evidence="1">
    <location>
        <begin position="5"/>
        <end position="110"/>
    </location>
</feature>
<accession>A0A7Z9BLS3</accession>
<name>A0A7Z9BLS3_9CYAN</name>
<dbReference type="Proteomes" id="UP000184550">
    <property type="component" value="Unassembled WGS sequence"/>
</dbReference>
<protein>
    <submittedName>
        <fullName evidence="2">Uncharacterized protein</fullName>
    </submittedName>
</protein>
<comment type="caution">
    <text evidence="2">The sequence shown here is derived from an EMBL/GenBank/DDBJ whole genome shotgun (WGS) entry which is preliminary data.</text>
</comment>
<sequence length="137" mass="15157">MANLLSRTTETINQLKQQALDIVNEASALELTIFELFGETEVTIPALDEMKSAAEDAESSYSQLSNIQLQIAKAQHQASPDMLQLLERAIARTQARIPALERSIEEVKMEYNLPSAPRTEVTGLHASHDVIVDQPKS</sequence>
<dbReference type="AlphaFoldDB" id="A0A7Z9BLS3"/>
<dbReference type="RefSeq" id="WP_197047323.1">
    <property type="nucleotide sequence ID" value="NZ_LR734843.1"/>
</dbReference>
<proteinExistence type="predicted"/>
<keyword evidence="1" id="KW-0175">Coiled coil</keyword>
<keyword evidence="3" id="KW-1185">Reference proteome</keyword>